<dbReference type="EMBL" id="CAEZZV010000020">
    <property type="protein sequence ID" value="CAB4771105.1"/>
    <property type="molecule type" value="Genomic_DNA"/>
</dbReference>
<evidence type="ECO:0000313" key="3">
    <source>
        <dbReference type="EMBL" id="CAB4626555.1"/>
    </source>
</evidence>
<dbReference type="EMBL" id="CAEZSL010000008">
    <property type="protein sequence ID" value="CAB4533016.1"/>
    <property type="molecule type" value="Genomic_DNA"/>
</dbReference>
<organism evidence="7">
    <name type="scientific">freshwater metagenome</name>
    <dbReference type="NCBI Taxonomy" id="449393"/>
    <lineage>
        <taxon>unclassified sequences</taxon>
        <taxon>metagenomes</taxon>
        <taxon>ecological metagenomes</taxon>
    </lineage>
</organism>
<feature type="transmembrane region" description="Helical" evidence="1">
    <location>
        <begin position="21"/>
        <end position="37"/>
    </location>
</feature>
<evidence type="ECO:0000313" key="4">
    <source>
        <dbReference type="EMBL" id="CAB4771105.1"/>
    </source>
</evidence>
<evidence type="ECO:0000313" key="2">
    <source>
        <dbReference type="EMBL" id="CAB4533016.1"/>
    </source>
</evidence>
<dbReference type="EMBL" id="CAEZVL010000043">
    <property type="protein sequence ID" value="CAB4626555.1"/>
    <property type="molecule type" value="Genomic_DNA"/>
</dbReference>
<dbReference type="AlphaFoldDB" id="A0A6J7VRI1"/>
<keyword evidence="1" id="KW-1133">Transmembrane helix</keyword>
<gene>
    <name evidence="2" type="ORF">UFOPK1421_00122</name>
    <name evidence="3" type="ORF">UFOPK1960_00424</name>
    <name evidence="4" type="ORF">UFOPK2921_00262</name>
    <name evidence="5" type="ORF">UFOPK3889_00119</name>
    <name evidence="6" type="ORF">UFOPK4275_00057</name>
    <name evidence="7" type="ORF">UFOPK4422_00353</name>
</gene>
<evidence type="ECO:0000313" key="5">
    <source>
        <dbReference type="EMBL" id="CAB4966877.1"/>
    </source>
</evidence>
<sequence length="140" mass="14887">MNTQPGSSSRWDRLAIRSGSSVALVFAVPFSIAARIFSDNSGLAIFLALCAALGFLLGSAIAAWHQQRGTPLTHAMVTASATYIAAQTLFIVVKLVRGAEVNWIAVLFNFTITLTVSVIGGFIGSVMQHRGALPQGRRKL</sequence>
<name>A0A6J7VRI1_9ZZZZ</name>
<dbReference type="EMBL" id="CAFBNZ010000010">
    <property type="protein sequence ID" value="CAB4966877.1"/>
    <property type="molecule type" value="Genomic_DNA"/>
</dbReference>
<evidence type="ECO:0000313" key="6">
    <source>
        <dbReference type="EMBL" id="CAB5044086.1"/>
    </source>
</evidence>
<evidence type="ECO:0000313" key="7">
    <source>
        <dbReference type="EMBL" id="CAB5114317.1"/>
    </source>
</evidence>
<accession>A0A6J7VRI1</accession>
<keyword evidence="1" id="KW-0812">Transmembrane</keyword>
<proteinExistence type="predicted"/>
<protein>
    <submittedName>
        <fullName evidence="7">Unannotated protein</fullName>
    </submittedName>
</protein>
<feature type="transmembrane region" description="Helical" evidence="1">
    <location>
        <begin position="76"/>
        <end position="97"/>
    </location>
</feature>
<dbReference type="EMBL" id="CAFBQJ010000004">
    <property type="protein sequence ID" value="CAB5044086.1"/>
    <property type="molecule type" value="Genomic_DNA"/>
</dbReference>
<evidence type="ECO:0000256" key="1">
    <source>
        <dbReference type="SAM" id="Phobius"/>
    </source>
</evidence>
<feature type="transmembrane region" description="Helical" evidence="1">
    <location>
        <begin position="43"/>
        <end position="64"/>
    </location>
</feature>
<reference evidence="7" key="1">
    <citation type="submission" date="2020-05" db="EMBL/GenBank/DDBJ databases">
        <authorList>
            <person name="Chiriac C."/>
            <person name="Salcher M."/>
            <person name="Ghai R."/>
            <person name="Kavagutti S V."/>
        </authorList>
    </citation>
    <scope>NUCLEOTIDE SEQUENCE</scope>
</reference>
<dbReference type="EMBL" id="CAFBRX010000022">
    <property type="protein sequence ID" value="CAB5114317.1"/>
    <property type="molecule type" value="Genomic_DNA"/>
</dbReference>
<feature type="transmembrane region" description="Helical" evidence="1">
    <location>
        <begin position="103"/>
        <end position="127"/>
    </location>
</feature>
<keyword evidence="1" id="KW-0472">Membrane</keyword>